<comment type="caution">
    <text evidence="11">The sequence shown here is derived from an EMBL/GenBank/DDBJ whole genome shotgun (WGS) entry which is preliminary data.</text>
</comment>
<evidence type="ECO:0000256" key="5">
    <source>
        <dbReference type="ARBA" id="ARBA00022840"/>
    </source>
</evidence>
<keyword evidence="6" id="KW-0133">Cell shape</keyword>
<dbReference type="Pfam" id="PF02875">
    <property type="entry name" value="Mur_ligase_C"/>
    <property type="match status" value="1"/>
</dbReference>
<dbReference type="OMA" id="EYFIMEV"/>
<dbReference type="GO" id="GO:0004326">
    <property type="term" value="F:tetrahydrofolylpolyglutamate synthase activity"/>
    <property type="evidence" value="ECO:0007669"/>
    <property type="project" value="InterPro"/>
</dbReference>
<dbReference type="UniPathway" id="UPA00850"/>
<evidence type="ECO:0000256" key="1">
    <source>
        <dbReference type="ARBA" id="ARBA00005898"/>
    </source>
</evidence>
<keyword evidence="8" id="KW-0961">Cell wall biogenesis/degradation</keyword>
<evidence type="ECO:0008006" key="13">
    <source>
        <dbReference type="Google" id="ProtNLM"/>
    </source>
</evidence>
<reference evidence="12" key="2">
    <citation type="submission" date="2013-04" db="EMBL/GenBank/DDBJ databases">
        <title>Genomic mechanisms accounting for the adaptation to parasitism in nematode-trapping fungi.</title>
        <authorList>
            <person name="Ahren D.G."/>
        </authorList>
    </citation>
    <scope>NUCLEOTIDE SEQUENCE [LARGE SCALE GENOMIC DNA]</scope>
    <source>
        <strain evidence="12">CBS 200.50</strain>
    </source>
</reference>
<dbReference type="GO" id="GO:0008360">
    <property type="term" value="P:regulation of cell shape"/>
    <property type="evidence" value="ECO:0007669"/>
    <property type="project" value="UniProtKB-KW"/>
</dbReference>
<evidence type="ECO:0000256" key="6">
    <source>
        <dbReference type="ARBA" id="ARBA00022960"/>
    </source>
</evidence>
<keyword evidence="2" id="KW-0963">Cytoplasm</keyword>
<comment type="similarity">
    <text evidence="1">Belongs to the MurCDEF family. MurE subfamily.</text>
</comment>
<dbReference type="Gene3D" id="3.40.1190.10">
    <property type="entry name" value="Mur-like, catalytic domain"/>
    <property type="match status" value="1"/>
</dbReference>
<dbReference type="SUPFAM" id="SSF53244">
    <property type="entry name" value="MurD-like peptide ligases, peptide-binding domain"/>
    <property type="match status" value="1"/>
</dbReference>
<keyword evidence="3" id="KW-0436">Ligase</keyword>
<dbReference type="Gene3D" id="3.90.190.20">
    <property type="entry name" value="Mur ligase, C-terminal domain"/>
    <property type="match status" value="1"/>
</dbReference>
<dbReference type="GO" id="GO:0071555">
    <property type="term" value="P:cell wall organization"/>
    <property type="evidence" value="ECO:0007669"/>
    <property type="project" value="UniProtKB-KW"/>
</dbReference>
<dbReference type="EMBL" id="AQGS01000660">
    <property type="protein sequence ID" value="EPS37351.1"/>
    <property type="molecule type" value="Genomic_DNA"/>
</dbReference>
<feature type="domain" description="Mur ligase C-terminal" evidence="9">
    <location>
        <begin position="249"/>
        <end position="379"/>
    </location>
</feature>
<dbReference type="PANTHER" id="PTHR23135:SF4">
    <property type="entry name" value="UDP-N-ACETYLMURAMOYL-L-ALANYL-D-GLUTAMATE--2,6-DIAMINOPIMELATE LIGASE MURE HOMOLOG, CHLOROPLASTIC"/>
    <property type="match status" value="1"/>
</dbReference>
<dbReference type="AlphaFoldDB" id="S8A8E4"/>
<dbReference type="STRING" id="1284197.S8A8E4"/>
<gene>
    <name evidence="11" type="ORF">H072_8960</name>
</gene>
<accession>S8A8E4</accession>
<dbReference type="OrthoDB" id="5319346at2759"/>
<evidence type="ECO:0000256" key="2">
    <source>
        <dbReference type="ARBA" id="ARBA00022490"/>
    </source>
</evidence>
<proteinExistence type="inferred from homology"/>
<dbReference type="GO" id="GO:0005737">
    <property type="term" value="C:cytoplasm"/>
    <property type="evidence" value="ECO:0007669"/>
    <property type="project" value="InterPro"/>
</dbReference>
<evidence type="ECO:0000256" key="8">
    <source>
        <dbReference type="ARBA" id="ARBA00023316"/>
    </source>
</evidence>
<evidence type="ECO:0000256" key="4">
    <source>
        <dbReference type="ARBA" id="ARBA00022741"/>
    </source>
</evidence>
<keyword evidence="5" id="KW-0067">ATP-binding</keyword>
<dbReference type="NCBIfam" id="TIGR01085">
    <property type="entry name" value="murE"/>
    <property type="match status" value="1"/>
</dbReference>
<name>S8A8E4_DACHA</name>
<protein>
    <recommendedName>
        <fullName evidence="13">Mur ligase central domain-containing protein</fullName>
    </recommendedName>
</protein>
<evidence type="ECO:0000256" key="3">
    <source>
        <dbReference type="ARBA" id="ARBA00022598"/>
    </source>
</evidence>
<evidence type="ECO:0000313" key="11">
    <source>
        <dbReference type="EMBL" id="EPS37351.1"/>
    </source>
</evidence>
<keyword evidence="7" id="KW-0573">Peptidoglycan synthesis</keyword>
<feature type="domain" description="Mur ligase central" evidence="10">
    <location>
        <begin position="18"/>
        <end position="226"/>
    </location>
</feature>
<dbReference type="GO" id="GO:0005524">
    <property type="term" value="F:ATP binding"/>
    <property type="evidence" value="ECO:0007669"/>
    <property type="project" value="UniProtKB-KW"/>
</dbReference>
<reference evidence="11 12" key="1">
    <citation type="journal article" date="2013" name="PLoS Genet.">
        <title>Genomic mechanisms accounting for the adaptation to parasitism in nematode-trapping fungi.</title>
        <authorList>
            <person name="Meerupati T."/>
            <person name="Andersson K.M."/>
            <person name="Friman E."/>
            <person name="Kumar D."/>
            <person name="Tunlid A."/>
            <person name="Ahren D."/>
        </authorList>
    </citation>
    <scope>NUCLEOTIDE SEQUENCE [LARGE SCALE GENOMIC DNA]</scope>
    <source>
        <strain evidence="11 12">CBS 200.50</strain>
    </source>
</reference>
<dbReference type="InterPro" id="IPR005761">
    <property type="entry name" value="UDP-N-AcMur-Glu-dNH2Pim_ligase"/>
</dbReference>
<dbReference type="Pfam" id="PF08245">
    <property type="entry name" value="Mur_ligase_M"/>
    <property type="match status" value="1"/>
</dbReference>
<dbReference type="NCBIfam" id="NF001126">
    <property type="entry name" value="PRK00139.1-4"/>
    <property type="match status" value="1"/>
</dbReference>
<dbReference type="InterPro" id="IPR004101">
    <property type="entry name" value="Mur_ligase_C"/>
</dbReference>
<evidence type="ECO:0000259" key="10">
    <source>
        <dbReference type="Pfam" id="PF08245"/>
    </source>
</evidence>
<dbReference type="SUPFAM" id="SSF53623">
    <property type="entry name" value="MurD-like peptide ligases, catalytic domain"/>
    <property type="match status" value="1"/>
</dbReference>
<dbReference type="GO" id="GO:0051301">
    <property type="term" value="P:cell division"/>
    <property type="evidence" value="ECO:0007669"/>
    <property type="project" value="InterPro"/>
</dbReference>
<dbReference type="Proteomes" id="UP000015100">
    <property type="component" value="Unassembled WGS sequence"/>
</dbReference>
<keyword evidence="4" id="KW-0547">Nucleotide-binding</keyword>
<dbReference type="InterPro" id="IPR036615">
    <property type="entry name" value="Mur_ligase_C_dom_sf"/>
</dbReference>
<keyword evidence="12" id="KW-1185">Reference proteome</keyword>
<sequence>MAAEFYDHPSRKLLLVGITGTNGKTTTAALIAQVLRRQGLSSVGVIGTLGATTEKTYFDTGCTTPRSLDTQRLLAEFVDNGAEAVVIEVSSHGLGLQRCVGCAFDFAVFTNFSQDHLDFHGSMKEYWDTKMLFFTELARYSLQYKPFTAIVNIDDEKGKELVGQVVSGYPYVTYGIESEADVKGGDVELAPASVRFTVESEGSRGLFDVALTGRFNVYNSLAAISCGLQRKIPMAEIQQAMNTVKAPAGRMEFINEGQEFGVVVDYAHSSGALEKILPAIREFNAGKGRLICVFGCGGDRDHSKRSQMGAVAAELADVVVITSDNPRSEDPEKIVRDIRNGIASGADTEVVVEVDRRKAIEYAVGIARDGDFIVLAGKGHETYQVLKDTIINFDDREVAREALRTRKSKG</sequence>
<dbReference type="InterPro" id="IPR018109">
    <property type="entry name" value="Folylpolyglutamate_synth_CS"/>
</dbReference>
<dbReference type="InterPro" id="IPR013221">
    <property type="entry name" value="Mur_ligase_cen"/>
</dbReference>
<dbReference type="InterPro" id="IPR036565">
    <property type="entry name" value="Mur-like_cat_sf"/>
</dbReference>
<dbReference type="PROSITE" id="PS01011">
    <property type="entry name" value="FOLYLPOLYGLU_SYNT_1"/>
    <property type="match status" value="1"/>
</dbReference>
<dbReference type="HAMAP" id="MF_00208">
    <property type="entry name" value="MurE"/>
    <property type="match status" value="1"/>
</dbReference>
<evidence type="ECO:0000256" key="7">
    <source>
        <dbReference type="ARBA" id="ARBA00022984"/>
    </source>
</evidence>
<dbReference type="PANTHER" id="PTHR23135">
    <property type="entry name" value="MUR LIGASE FAMILY MEMBER"/>
    <property type="match status" value="1"/>
</dbReference>
<evidence type="ECO:0000313" key="12">
    <source>
        <dbReference type="Proteomes" id="UP000015100"/>
    </source>
</evidence>
<dbReference type="eggNOG" id="ENOG502QTHZ">
    <property type="taxonomic scope" value="Eukaryota"/>
</dbReference>
<evidence type="ECO:0000259" key="9">
    <source>
        <dbReference type="Pfam" id="PF02875"/>
    </source>
</evidence>
<organism evidence="11 12">
    <name type="scientific">Dactylellina haptotyla (strain CBS 200.50)</name>
    <name type="common">Nematode-trapping fungus</name>
    <name type="synonym">Monacrosporium haptotylum</name>
    <dbReference type="NCBI Taxonomy" id="1284197"/>
    <lineage>
        <taxon>Eukaryota</taxon>
        <taxon>Fungi</taxon>
        <taxon>Dikarya</taxon>
        <taxon>Ascomycota</taxon>
        <taxon>Pezizomycotina</taxon>
        <taxon>Orbiliomycetes</taxon>
        <taxon>Orbiliales</taxon>
        <taxon>Orbiliaceae</taxon>
        <taxon>Dactylellina</taxon>
    </lineage>
</organism>
<dbReference type="HOGENOM" id="CLU_022291_4_0_1"/>